<dbReference type="Proteomes" id="UP000295509">
    <property type="component" value="Unassembled WGS sequence"/>
</dbReference>
<evidence type="ECO:0000313" key="3">
    <source>
        <dbReference type="Proteomes" id="UP000295509"/>
    </source>
</evidence>
<evidence type="ECO:0000313" key="2">
    <source>
        <dbReference type="EMBL" id="TDY51993.1"/>
    </source>
</evidence>
<dbReference type="OrthoDB" id="9114654at2"/>
<dbReference type="EMBL" id="SORE01000006">
    <property type="protein sequence ID" value="TDY51993.1"/>
    <property type="molecule type" value="Genomic_DNA"/>
</dbReference>
<organism evidence="2 3">
    <name type="scientific">Paraburkholderia rhizosphaerae</name>
    <dbReference type="NCBI Taxonomy" id="480658"/>
    <lineage>
        <taxon>Bacteria</taxon>
        <taxon>Pseudomonadati</taxon>
        <taxon>Pseudomonadota</taxon>
        <taxon>Betaproteobacteria</taxon>
        <taxon>Burkholderiales</taxon>
        <taxon>Burkholderiaceae</taxon>
        <taxon>Paraburkholderia</taxon>
    </lineage>
</organism>
<gene>
    <name evidence="2" type="ORF">BX592_106290</name>
</gene>
<accession>A0A4R8LVX6</accession>
<protein>
    <submittedName>
        <fullName evidence="2">Uncharacterized protein</fullName>
    </submittedName>
</protein>
<name>A0A4R8LVX6_9BURK</name>
<comment type="caution">
    <text evidence="2">The sequence shown here is derived from an EMBL/GenBank/DDBJ whole genome shotgun (WGS) entry which is preliminary data.</text>
</comment>
<keyword evidence="3" id="KW-1185">Reference proteome</keyword>
<reference evidence="2 3" key="1">
    <citation type="submission" date="2019-03" db="EMBL/GenBank/DDBJ databases">
        <title>Genomic Encyclopedia of Type Strains, Phase III (KMG-III): the genomes of soil and plant-associated and newly described type strains.</title>
        <authorList>
            <person name="Whitman W."/>
        </authorList>
    </citation>
    <scope>NUCLEOTIDE SEQUENCE [LARGE SCALE GENOMIC DNA]</scope>
    <source>
        <strain evidence="2 3">LMG 29544</strain>
    </source>
</reference>
<feature type="chain" id="PRO_5020718029" evidence="1">
    <location>
        <begin position="21"/>
        <end position="65"/>
    </location>
</feature>
<feature type="signal peptide" evidence="1">
    <location>
        <begin position="1"/>
        <end position="20"/>
    </location>
</feature>
<keyword evidence="1" id="KW-0732">Signal</keyword>
<sequence length="65" mass="6864">MNSKHVQTFLMVSAAFFAMSAPVRPNSAQTASNAAPNVLVRATEALSRTSVADRSGPSWRTPSGE</sequence>
<proteinExistence type="predicted"/>
<evidence type="ECO:0000256" key="1">
    <source>
        <dbReference type="SAM" id="SignalP"/>
    </source>
</evidence>
<dbReference type="AlphaFoldDB" id="A0A4R8LVX6"/>